<comment type="caution">
    <text evidence="4">The sequence shown here is derived from an EMBL/GenBank/DDBJ whole genome shotgun (WGS) entry which is preliminary data.</text>
</comment>
<name>A0A9W8IGY7_9FUNG</name>
<dbReference type="SUPFAM" id="SSF48403">
    <property type="entry name" value="Ankyrin repeat"/>
    <property type="match status" value="1"/>
</dbReference>
<keyword evidence="1" id="KW-0677">Repeat</keyword>
<organism evidence="4 5">
    <name type="scientific">Coemansia brasiliensis</name>
    <dbReference type="NCBI Taxonomy" id="2650707"/>
    <lineage>
        <taxon>Eukaryota</taxon>
        <taxon>Fungi</taxon>
        <taxon>Fungi incertae sedis</taxon>
        <taxon>Zoopagomycota</taxon>
        <taxon>Kickxellomycotina</taxon>
        <taxon>Kickxellomycetes</taxon>
        <taxon>Kickxellales</taxon>
        <taxon>Kickxellaceae</taxon>
        <taxon>Coemansia</taxon>
    </lineage>
</organism>
<dbReference type="AlphaFoldDB" id="A0A9W8IGY7"/>
<accession>A0A9W8IGY7</accession>
<reference evidence="4" key="1">
    <citation type="submission" date="2022-07" db="EMBL/GenBank/DDBJ databases">
        <title>Phylogenomic reconstructions and comparative analyses of Kickxellomycotina fungi.</title>
        <authorList>
            <person name="Reynolds N.K."/>
            <person name="Stajich J.E."/>
            <person name="Barry K."/>
            <person name="Grigoriev I.V."/>
            <person name="Crous P."/>
            <person name="Smith M.E."/>
        </authorList>
    </citation>
    <scope>NUCLEOTIDE SEQUENCE</scope>
    <source>
        <strain evidence="4">NRRL 1566</strain>
    </source>
</reference>
<keyword evidence="2 3" id="KW-0040">ANK repeat</keyword>
<dbReference type="Pfam" id="PF13637">
    <property type="entry name" value="Ank_4"/>
    <property type="match status" value="1"/>
</dbReference>
<dbReference type="Proteomes" id="UP001139887">
    <property type="component" value="Unassembled WGS sequence"/>
</dbReference>
<feature type="repeat" description="ANK" evidence="3">
    <location>
        <begin position="146"/>
        <end position="180"/>
    </location>
</feature>
<protein>
    <recommendedName>
        <fullName evidence="6">Ankyrin</fullName>
    </recommendedName>
</protein>
<dbReference type="PANTHER" id="PTHR24171:SF9">
    <property type="entry name" value="ANKYRIN REPEAT DOMAIN-CONTAINING PROTEIN 39"/>
    <property type="match status" value="1"/>
</dbReference>
<evidence type="ECO:0000313" key="5">
    <source>
        <dbReference type="Proteomes" id="UP001139887"/>
    </source>
</evidence>
<dbReference type="SMART" id="SM00248">
    <property type="entry name" value="ANK"/>
    <property type="match status" value="2"/>
</dbReference>
<proteinExistence type="predicted"/>
<dbReference type="InterPro" id="IPR002110">
    <property type="entry name" value="Ankyrin_rpt"/>
</dbReference>
<dbReference type="OrthoDB" id="194358at2759"/>
<evidence type="ECO:0000313" key="4">
    <source>
        <dbReference type="EMBL" id="KAJ2851178.1"/>
    </source>
</evidence>
<dbReference type="Gene3D" id="1.25.40.20">
    <property type="entry name" value="Ankyrin repeat-containing domain"/>
    <property type="match status" value="1"/>
</dbReference>
<evidence type="ECO:0000256" key="1">
    <source>
        <dbReference type="ARBA" id="ARBA00022737"/>
    </source>
</evidence>
<dbReference type="PROSITE" id="PS50297">
    <property type="entry name" value="ANK_REP_REGION"/>
    <property type="match status" value="1"/>
</dbReference>
<gene>
    <name evidence="4" type="ORF">IWW36_001317</name>
</gene>
<evidence type="ECO:0000256" key="2">
    <source>
        <dbReference type="ARBA" id="ARBA00023043"/>
    </source>
</evidence>
<dbReference type="PANTHER" id="PTHR24171">
    <property type="entry name" value="ANKYRIN REPEAT DOMAIN-CONTAINING PROTEIN 39-RELATED"/>
    <property type="match status" value="1"/>
</dbReference>
<keyword evidence="5" id="KW-1185">Reference proteome</keyword>
<evidence type="ECO:0000256" key="3">
    <source>
        <dbReference type="PROSITE-ProRule" id="PRU00023"/>
    </source>
</evidence>
<dbReference type="InterPro" id="IPR036770">
    <property type="entry name" value="Ankyrin_rpt-contain_sf"/>
</dbReference>
<dbReference type="PROSITE" id="PS50088">
    <property type="entry name" value="ANK_REPEAT"/>
    <property type="match status" value="2"/>
</dbReference>
<evidence type="ECO:0008006" key="6">
    <source>
        <dbReference type="Google" id="ProtNLM"/>
    </source>
</evidence>
<dbReference type="EMBL" id="JANBUW010000016">
    <property type="protein sequence ID" value="KAJ2851178.1"/>
    <property type="molecule type" value="Genomic_DNA"/>
</dbReference>
<sequence length="226" mass="24982">MASSRPIDELITGTSPLAGAEQRVLREWISQWVFDIDDFSPMAQPLARGDTLALKRDYEAHCTHLQQTLGVSEETSQQQTIQLYKTMQETRLQMPAMEVVIAGAQYHGKNDSAVTVNRHGHRISDHRGCLEILHQWGVPVDAEDVAGFTAFMRASQTAHSRLDLAKVLLELGADVNHRSRFGGVALHEAIMAQDRVAVAFLSRNGASMDIKDNDGVSPRDIVSLIL</sequence>
<feature type="repeat" description="ANK" evidence="3">
    <location>
        <begin position="181"/>
        <end position="213"/>
    </location>
</feature>